<feature type="domain" description="F-box" evidence="1">
    <location>
        <begin position="355"/>
        <end position="401"/>
    </location>
</feature>
<feature type="domain" description="F-box" evidence="1">
    <location>
        <begin position="647"/>
        <end position="693"/>
    </location>
</feature>
<evidence type="ECO:0000313" key="3">
    <source>
        <dbReference type="Proteomes" id="UP000682877"/>
    </source>
</evidence>
<dbReference type="InterPro" id="IPR001810">
    <property type="entry name" value="F-box_dom"/>
</dbReference>
<dbReference type="Proteomes" id="UP000682877">
    <property type="component" value="Chromosome 5"/>
</dbReference>
<dbReference type="SMART" id="SM00256">
    <property type="entry name" value="FBOX"/>
    <property type="match status" value="3"/>
</dbReference>
<dbReference type="AlphaFoldDB" id="A0A8S2AF89"/>
<evidence type="ECO:0000259" key="1">
    <source>
        <dbReference type="PROSITE" id="PS50181"/>
    </source>
</evidence>
<dbReference type="PANTHER" id="PTHR32278">
    <property type="entry name" value="F-BOX DOMAIN-CONTAINING PROTEIN"/>
    <property type="match status" value="1"/>
</dbReference>
<dbReference type="PANTHER" id="PTHR32278:SF57">
    <property type="entry name" value="F-BOX PROTEIN PP2-B2-RELATED"/>
    <property type="match status" value="1"/>
</dbReference>
<reference evidence="2" key="1">
    <citation type="submission" date="2021-01" db="EMBL/GenBank/DDBJ databases">
        <authorList>
            <person name="Bezrukov I."/>
        </authorList>
    </citation>
    <scope>NUCLEOTIDE SEQUENCE</scope>
</reference>
<accession>A0A8S2AF89</accession>
<dbReference type="CDD" id="cd22162">
    <property type="entry name" value="F-box_AtSKIP3-like"/>
    <property type="match status" value="3"/>
</dbReference>
<protein>
    <recommendedName>
        <fullName evidence="1">F-box domain-containing protein</fullName>
    </recommendedName>
</protein>
<gene>
    <name evidence="2" type="ORF">AARE701A_LOCUS11845</name>
</gene>
<dbReference type="PROSITE" id="PS50181">
    <property type="entry name" value="FBOX"/>
    <property type="match status" value="3"/>
</dbReference>
<proteinExistence type="predicted"/>
<dbReference type="Gene3D" id="1.20.1280.50">
    <property type="match status" value="2"/>
</dbReference>
<name>A0A8S2AF89_ARAAE</name>
<dbReference type="EMBL" id="LR999455">
    <property type="protein sequence ID" value="CAE6063739.1"/>
    <property type="molecule type" value="Genomic_DNA"/>
</dbReference>
<dbReference type="FunFam" id="1.20.1280.50:FF:000112">
    <property type="entry name" value="F-box protein PP2-B1"/>
    <property type="match status" value="3"/>
</dbReference>
<dbReference type="SUPFAM" id="SSF81383">
    <property type="entry name" value="F-box domain"/>
    <property type="match status" value="3"/>
</dbReference>
<dbReference type="InterPro" id="IPR036047">
    <property type="entry name" value="F-box-like_dom_sf"/>
</dbReference>
<dbReference type="InterPro" id="IPR025886">
    <property type="entry name" value="PP2-like"/>
</dbReference>
<dbReference type="Pfam" id="PF14299">
    <property type="entry name" value="PP2"/>
    <property type="match status" value="3"/>
</dbReference>
<evidence type="ECO:0000313" key="2">
    <source>
        <dbReference type="EMBL" id="CAE6063739.1"/>
    </source>
</evidence>
<organism evidence="2 3">
    <name type="scientific">Arabidopsis arenosa</name>
    <name type="common">Sand rock-cress</name>
    <name type="synonym">Cardaminopsis arenosa</name>
    <dbReference type="NCBI Taxonomy" id="38785"/>
    <lineage>
        <taxon>Eukaryota</taxon>
        <taxon>Viridiplantae</taxon>
        <taxon>Streptophyta</taxon>
        <taxon>Embryophyta</taxon>
        <taxon>Tracheophyta</taxon>
        <taxon>Spermatophyta</taxon>
        <taxon>Magnoliopsida</taxon>
        <taxon>eudicotyledons</taxon>
        <taxon>Gunneridae</taxon>
        <taxon>Pentapetalae</taxon>
        <taxon>rosids</taxon>
        <taxon>malvids</taxon>
        <taxon>Brassicales</taxon>
        <taxon>Brassicaceae</taxon>
        <taxon>Camelineae</taxon>
        <taxon>Arabidopsis</taxon>
    </lineage>
</organism>
<dbReference type="Pfam" id="PF00646">
    <property type="entry name" value="F-box"/>
    <property type="match status" value="3"/>
</dbReference>
<feature type="domain" description="F-box" evidence="1">
    <location>
        <begin position="36"/>
        <end position="82"/>
    </location>
</feature>
<keyword evidence="3" id="KW-1185">Reference proteome</keyword>
<sequence>MTKTKFMHEHFRKLVQRLKKTLRLSASDKTHGVAATLSLDDLPEECISIIISFTSPLDACVLASVSKTFESAVKSDIVWEKFIPPEYESLISQSRDFSSKKELYFALCDESVLIDDGKKCLWIEKANAKRCIMLSEMKLSITWGNYPQSWQWIPDPQARFETVAELLGVCLFEIRGRINSCILSPRTRYSAYIVFRKTDICYGFENVAVEVVVGVVGQDLEESCPRYVCFDEATDEQFRWRDRGKNLVKPKRRKDGWMEIKLGEFFNEGGLLNYDEIEMVALENKQRHWKRGLIIGGIEIRPANIQCKPVSSGLENGLMFQMQRWEKDVSGGSSMGQKLGFDSRGKGIEEIVSRLSPFDELPEDCVSNIISLTSPRDACIAASVSRTLRLTVQSDSVWEKFLPAEYASLIHEWRVFSSKKELYFSLCEVPILIEDGQKSFWLEKASAKRCIMLSAKQLAITWGNSPQYWQWISIPESRFEKVPELLDVCAFEIHGSMNTQILSPRTHYSAYVVYKSRTGCHGFRDLPIQVGIRLVGQKPPKRFICFDESTDKIKKWAKRELMKSDEREDGWIEAEIGEFYNEGGLSLGCDEIELTKSQRLYFFFIGSEITSLSGLSNADNFIKEPMENNHDTKSSSGCGGGIVVLGPSPFDYLPEDCISSIISFTNPRDACVAATVSKTFELAVQSDMVWEKFLPRDYSSLVPQSRVFLSKKDLYFSLCHDPLLIEDGKKSFWLEKRSGKKCIMLSPKEMCITWVSSPQYWRWISIPEARFKEVPELLNVCWFEVRGRMSTRYLSPGTHYSVYIVFKTKDRCPGLGDSPVEVKVGLVGQELFQRFIRFVGPMDQRCGREMRVVTRPEEREDGWMEAELGEFFNEASCDDHVEVSVVEIKSPYWKSGLIIQGIEFRPRKKPVN</sequence>